<evidence type="ECO:0000313" key="2">
    <source>
        <dbReference type="EMBL" id="KDN17692.1"/>
    </source>
</evidence>
<protein>
    <submittedName>
        <fullName evidence="2">Kynureninase</fullName>
    </submittedName>
</protein>
<dbReference type="OrthoDB" id="5501089at2"/>
<comment type="caution">
    <text evidence="2">The sequence shown here is derived from an EMBL/GenBank/DDBJ whole genome shotgun (WGS) entry which is preliminary data.</text>
</comment>
<dbReference type="GO" id="GO:0017000">
    <property type="term" value="P:antibiotic biosynthetic process"/>
    <property type="evidence" value="ECO:0007669"/>
    <property type="project" value="UniProtKB-KW"/>
</dbReference>
<evidence type="ECO:0000313" key="3">
    <source>
        <dbReference type="Proteomes" id="UP000027345"/>
    </source>
</evidence>
<dbReference type="STRING" id="287986.DV20_34575"/>
<dbReference type="Gene3D" id="3.40.640.10">
    <property type="entry name" value="Type I PLP-dependent aspartate aminotransferase-like (Major domain)"/>
    <property type="match status" value="1"/>
</dbReference>
<dbReference type="Proteomes" id="UP000027345">
    <property type="component" value="Unassembled WGS sequence"/>
</dbReference>
<dbReference type="RefSeq" id="WP_043787293.1">
    <property type="nucleotide sequence ID" value="NZ_JMQI01000069.1"/>
</dbReference>
<dbReference type="Gene3D" id="3.90.1150.10">
    <property type="entry name" value="Aspartate Aminotransferase, domain 1"/>
    <property type="match status" value="1"/>
</dbReference>
<dbReference type="InterPro" id="IPR015421">
    <property type="entry name" value="PyrdxlP-dep_Trfase_major"/>
</dbReference>
<keyword evidence="1" id="KW-0045">Antibiotic biosynthesis</keyword>
<dbReference type="InterPro" id="IPR015424">
    <property type="entry name" value="PyrdxlP-dep_Trfase"/>
</dbReference>
<proteinExistence type="predicted"/>
<dbReference type="eggNOG" id="COG0520">
    <property type="taxonomic scope" value="Bacteria"/>
</dbReference>
<dbReference type="EMBL" id="JMQI01000069">
    <property type="protein sequence ID" value="KDN17692.1"/>
    <property type="molecule type" value="Genomic_DNA"/>
</dbReference>
<gene>
    <name evidence="2" type="ORF">DV20_34575</name>
</gene>
<dbReference type="AlphaFoldDB" id="A0A066TVX7"/>
<reference evidence="2 3" key="1">
    <citation type="submission" date="2014-05" db="EMBL/GenBank/DDBJ databases">
        <title>Draft genome sequence of Amycolatopsis rifamycinica DSM 46095.</title>
        <authorList>
            <person name="Lal R."/>
            <person name="Saxena A."/>
            <person name="Kumari R."/>
            <person name="Mukherjee U."/>
            <person name="Singh P."/>
            <person name="Sangwan N."/>
            <person name="Mahato N.K."/>
        </authorList>
    </citation>
    <scope>NUCLEOTIDE SEQUENCE [LARGE SCALE GENOMIC DNA]</scope>
    <source>
        <strain evidence="2 3">DSM 46095</strain>
    </source>
</reference>
<dbReference type="InterPro" id="IPR015422">
    <property type="entry name" value="PyrdxlP-dep_Trfase_small"/>
</dbReference>
<sequence>MTTLDDLRADANSLAAHYTRFAVADRLLLSGHSHQAWPDVAEEGLCESFADAARDVDGKWERAFAKADQLRAGFRLLLGDPHGEYALGASTHDLVLRFLSAMELPRRPRLVTTDGEFHTLRRQLARLEEEGVEVVRVPLDPVTTLAERVAGEVDGTTAAVLVSAVLFETSRLVPGLAHLADVCRDRSIELVVDAYHALGVVPFPLHDLGLTNAWVLGGGYKYLQLGEGNCFLRLPAHAQELRPVITGWYAEFGALADERHPGQVPYAIGGDRFAGATYDPASHYRGVRVQRFFAEHGLTPEFLREVSQHQVGLLASVFDELALPADVVTRDRETPLGMLGGFLSLRCADAAGLQAALAAHGVRTDSRGQYLRFGPAPYLSDTQLETAMNTLGTVVRDGGTFS</sequence>
<name>A0A066TVX7_9PSEU</name>
<keyword evidence="3" id="KW-1185">Reference proteome</keyword>
<organism evidence="2 3">
    <name type="scientific">Amycolatopsis rifamycinica</name>
    <dbReference type="NCBI Taxonomy" id="287986"/>
    <lineage>
        <taxon>Bacteria</taxon>
        <taxon>Bacillati</taxon>
        <taxon>Actinomycetota</taxon>
        <taxon>Actinomycetes</taxon>
        <taxon>Pseudonocardiales</taxon>
        <taxon>Pseudonocardiaceae</taxon>
        <taxon>Amycolatopsis</taxon>
    </lineage>
</organism>
<evidence type="ECO:0000256" key="1">
    <source>
        <dbReference type="ARBA" id="ARBA00023194"/>
    </source>
</evidence>
<dbReference type="SUPFAM" id="SSF53383">
    <property type="entry name" value="PLP-dependent transferases"/>
    <property type="match status" value="1"/>
</dbReference>
<accession>A0A066TVX7</accession>